<protein>
    <submittedName>
        <fullName evidence="1">Uncharacterized protein</fullName>
    </submittedName>
</protein>
<accession>A0A660SLV9</accession>
<reference evidence="1 2" key="1">
    <citation type="submission" date="2018-06" db="EMBL/GenBank/DDBJ databases">
        <title>Extensive metabolic versatility and redundancy in microbially diverse, dynamic hydrothermal sediments.</title>
        <authorList>
            <person name="Dombrowski N."/>
            <person name="Teske A."/>
            <person name="Baker B.J."/>
        </authorList>
    </citation>
    <scope>NUCLEOTIDE SEQUENCE [LARGE SCALE GENOMIC DNA]</scope>
    <source>
        <strain evidence="1">B10_G13</strain>
    </source>
</reference>
<dbReference type="Proteomes" id="UP000271125">
    <property type="component" value="Unassembled WGS sequence"/>
</dbReference>
<gene>
    <name evidence="1" type="ORF">DRP43_02195</name>
</gene>
<name>A0A660SLV9_UNCT6</name>
<dbReference type="EMBL" id="QNBD01000077">
    <property type="protein sequence ID" value="RKX71749.1"/>
    <property type="molecule type" value="Genomic_DNA"/>
</dbReference>
<organism evidence="1 2">
    <name type="scientific">candidate division TA06 bacterium</name>
    <dbReference type="NCBI Taxonomy" id="2250710"/>
    <lineage>
        <taxon>Bacteria</taxon>
        <taxon>Bacteria division TA06</taxon>
    </lineage>
</organism>
<evidence type="ECO:0000313" key="1">
    <source>
        <dbReference type="EMBL" id="RKX71749.1"/>
    </source>
</evidence>
<comment type="caution">
    <text evidence="1">The sequence shown here is derived from an EMBL/GenBank/DDBJ whole genome shotgun (WGS) entry which is preliminary data.</text>
</comment>
<proteinExistence type="predicted"/>
<dbReference type="AlphaFoldDB" id="A0A660SLV9"/>
<evidence type="ECO:0000313" key="2">
    <source>
        <dbReference type="Proteomes" id="UP000271125"/>
    </source>
</evidence>
<sequence length="129" mass="14780">MIWSSHLPFNLSSSGGAIGVGKNSGCPFCPLIIKTKVWSHDPVTDIFVVTDLNSRGYKYRLLAVGSGSYWHRPWEQYRKEEKQAIIDTLMQVVHQHEEEKRGRLINLDTIHFSYPAHGHIQANMGEWCE</sequence>